<dbReference type="Pfam" id="PF07715">
    <property type="entry name" value="Plug"/>
    <property type="match status" value="1"/>
</dbReference>
<dbReference type="Gene3D" id="2.60.40.1120">
    <property type="entry name" value="Carboxypeptidase-like, regulatory domain"/>
    <property type="match status" value="1"/>
</dbReference>
<feature type="chain" id="PRO_5011482359" evidence="2">
    <location>
        <begin position="21"/>
        <end position="1037"/>
    </location>
</feature>
<dbReference type="Proteomes" id="UP000198785">
    <property type="component" value="Unassembled WGS sequence"/>
</dbReference>
<dbReference type="SUPFAM" id="SSF56935">
    <property type="entry name" value="Porins"/>
    <property type="match status" value="1"/>
</dbReference>
<dbReference type="Pfam" id="PF13715">
    <property type="entry name" value="CarbopepD_reg_2"/>
    <property type="match status" value="1"/>
</dbReference>
<reference evidence="4 5" key="1">
    <citation type="submission" date="2016-10" db="EMBL/GenBank/DDBJ databases">
        <authorList>
            <person name="de Groot N.N."/>
        </authorList>
    </citation>
    <scope>NUCLEOTIDE SEQUENCE [LARGE SCALE GENOMIC DNA]</scope>
    <source>
        <strain evidence="4 5">DSM 22789</strain>
    </source>
</reference>
<dbReference type="RefSeq" id="WP_093363427.1">
    <property type="nucleotide sequence ID" value="NZ_FOZZ01000001.1"/>
</dbReference>
<protein>
    <submittedName>
        <fullName evidence="4">TonB-linked outer membrane protein, SusC/RagA family</fullName>
    </submittedName>
</protein>
<dbReference type="InterPro" id="IPR012910">
    <property type="entry name" value="Plug_dom"/>
</dbReference>
<keyword evidence="1" id="KW-0998">Cell outer membrane</keyword>
<gene>
    <name evidence="4" type="ORF">SAMN05660206_101360</name>
</gene>
<dbReference type="SUPFAM" id="SSF49464">
    <property type="entry name" value="Carboxypeptidase regulatory domain-like"/>
    <property type="match status" value="1"/>
</dbReference>
<comment type="similarity">
    <text evidence="1">Belongs to the TonB-dependent receptor family.</text>
</comment>
<dbReference type="NCBIfam" id="TIGR04056">
    <property type="entry name" value="OMP_RagA_SusC"/>
    <property type="match status" value="1"/>
</dbReference>
<keyword evidence="1" id="KW-1134">Transmembrane beta strand</keyword>
<dbReference type="PROSITE" id="PS52016">
    <property type="entry name" value="TONB_DEPENDENT_REC_3"/>
    <property type="match status" value="1"/>
</dbReference>
<sequence length="1037" mass="115289">MRKYFTLLLFLTSILSYGFAQVKTVTGTVRDSQSQAALPGVTVSASSGQSIQTNENGQYSIEVSATGSLIFRSIGYIQQTVAVNNQDQVDVFLDNADESLEEVVVIGYGTQKKADLTGAIGSVRAEEIAKQPAMSAMQSVQGKVAGLNIVASEAPGAAPNVIIRGLGTALGGRNPLYIVDGMPVENINNINPSDIESMDVLKDASSASIYGLRAANGVVIITTKKGKAGMFRINYESYAGMKNILNRVKMADGNQFRQYLNENLSAIGQTWSLSENQPYETDWYDEILKTGTVFNNAVNLSGGSENIDYFLSFNNFKDNGIIDGSRFTRNTVRNNNTYKFLDGKLRFNQTLNLTFTESTPKPFNGFNAAYRQSPLVPVFYPNGRSGRPFVNRSTGVVTYERQAGETVGSLNSIGNPVYEIARHNELQKSTMLQGGFEGQYKITDFLTINSRVGATKYFYKGRAFNDIRDGWLNADPTRTEAEFETLRTANPEAASYAYNSLNFNQNETFRWVWENFLTFQKSFDKHNVEATLGMSREKFGIGNRIAARGYDVPAQEQYWNIDLANSAASSNYQKTVEHTYYTPRALASYFGRVQYNYDSRYYLTATIRRDGSSAFRETGEYWGTFPSVGLGWTVSNENFMQDVAWLNLLKIRGNYGVLGNQDIPVNTSQIVTSPISNNNNYVFGPNQDFVYGASFGTPALPLGWEKTHETGVGLDFAFLNNQLSGSLDYYHKMNTNTILDVTPTLSSPYRQNFYAHGAKVLNQGIEAMLNWNKFVNEDFNYTVGVNYSYNKNEVTEVTPAYDGAIGGSLANGQITKQLRLGQPIYGWWMWEAEGVWQNAQEIGQNAKYGSPIPGHLRYKDQNEDGVIDNRDKIFFGSYIPTSTYGINVRINYKALDFSVYGYGVAGNKIYNALKGTRIDGGENITQETFQQRWTGEGSTNVHPGAARDAYASSYYLESGSYFRINNITLGYTFDKLYSSSSKLRLYVSAQNPFMFTKYSGFSPEIATDTGAPSGTTGIELSAYPTTRNFLFGLNLQF</sequence>
<evidence type="ECO:0000313" key="5">
    <source>
        <dbReference type="Proteomes" id="UP000198785"/>
    </source>
</evidence>
<feature type="domain" description="TonB-dependent receptor plug" evidence="3">
    <location>
        <begin position="113"/>
        <end position="218"/>
    </location>
</feature>
<dbReference type="InterPro" id="IPR037066">
    <property type="entry name" value="Plug_dom_sf"/>
</dbReference>
<dbReference type="InterPro" id="IPR023997">
    <property type="entry name" value="TonB-dep_OMP_SusC/RagA_CS"/>
</dbReference>
<name>A0A1I6PAG8_9SPHI</name>
<keyword evidence="1" id="KW-0472">Membrane</keyword>
<evidence type="ECO:0000313" key="4">
    <source>
        <dbReference type="EMBL" id="SFS37088.1"/>
    </source>
</evidence>
<comment type="subcellular location">
    <subcellularLocation>
        <location evidence="1">Cell outer membrane</location>
        <topology evidence="1">Multi-pass membrane protein</topology>
    </subcellularLocation>
</comment>
<evidence type="ECO:0000256" key="1">
    <source>
        <dbReference type="PROSITE-ProRule" id="PRU01360"/>
    </source>
</evidence>
<dbReference type="InterPro" id="IPR008969">
    <property type="entry name" value="CarboxyPept-like_regulatory"/>
</dbReference>
<dbReference type="NCBIfam" id="TIGR04057">
    <property type="entry name" value="SusC_RagA_signa"/>
    <property type="match status" value="1"/>
</dbReference>
<dbReference type="Gene3D" id="2.170.130.10">
    <property type="entry name" value="TonB-dependent receptor, plug domain"/>
    <property type="match status" value="1"/>
</dbReference>
<evidence type="ECO:0000259" key="3">
    <source>
        <dbReference type="Pfam" id="PF07715"/>
    </source>
</evidence>
<dbReference type="FunFam" id="2.170.130.10:FF:000008">
    <property type="entry name" value="SusC/RagA family TonB-linked outer membrane protein"/>
    <property type="match status" value="1"/>
</dbReference>
<proteinExistence type="inferred from homology"/>
<dbReference type="STRING" id="683125.SAMN05660206_101360"/>
<keyword evidence="2" id="KW-0732">Signal</keyword>
<accession>A0A1I6PAG8</accession>
<evidence type="ECO:0000256" key="2">
    <source>
        <dbReference type="SAM" id="SignalP"/>
    </source>
</evidence>
<dbReference type="AlphaFoldDB" id="A0A1I6PAG8"/>
<keyword evidence="5" id="KW-1185">Reference proteome</keyword>
<dbReference type="InterPro" id="IPR023996">
    <property type="entry name" value="TonB-dep_OMP_SusC/RagA"/>
</dbReference>
<feature type="signal peptide" evidence="2">
    <location>
        <begin position="1"/>
        <end position="20"/>
    </location>
</feature>
<dbReference type="EMBL" id="FOZZ01000001">
    <property type="protein sequence ID" value="SFS37088.1"/>
    <property type="molecule type" value="Genomic_DNA"/>
</dbReference>
<dbReference type="InterPro" id="IPR039426">
    <property type="entry name" value="TonB-dep_rcpt-like"/>
</dbReference>
<dbReference type="GO" id="GO:0009279">
    <property type="term" value="C:cell outer membrane"/>
    <property type="evidence" value="ECO:0007669"/>
    <property type="project" value="UniProtKB-SubCell"/>
</dbReference>
<dbReference type="OrthoDB" id="9768177at2"/>
<organism evidence="4 5">
    <name type="scientific">Sphingobacterium wenxiniae</name>
    <dbReference type="NCBI Taxonomy" id="683125"/>
    <lineage>
        <taxon>Bacteria</taxon>
        <taxon>Pseudomonadati</taxon>
        <taxon>Bacteroidota</taxon>
        <taxon>Sphingobacteriia</taxon>
        <taxon>Sphingobacteriales</taxon>
        <taxon>Sphingobacteriaceae</taxon>
        <taxon>Sphingobacterium</taxon>
    </lineage>
</organism>
<keyword evidence="1" id="KW-0813">Transport</keyword>
<keyword evidence="1" id="KW-0812">Transmembrane</keyword>